<evidence type="ECO:0000313" key="2">
    <source>
        <dbReference type="Proteomes" id="UP000231192"/>
    </source>
</evidence>
<dbReference type="AlphaFoldDB" id="A0A2H0UB89"/>
<accession>A0A2H0UB89</accession>
<comment type="caution">
    <text evidence="1">The sequence shown here is derived from an EMBL/GenBank/DDBJ whole genome shotgun (WGS) entry which is preliminary data.</text>
</comment>
<evidence type="ECO:0000313" key="1">
    <source>
        <dbReference type="EMBL" id="PIR83600.1"/>
    </source>
</evidence>
<dbReference type="Proteomes" id="UP000231192">
    <property type="component" value="Unassembled WGS sequence"/>
</dbReference>
<dbReference type="EMBL" id="PFBK01000008">
    <property type="protein sequence ID" value="PIR83600.1"/>
    <property type="molecule type" value="Genomic_DNA"/>
</dbReference>
<sequence>MSIERKGGPPPGGEGKTWREVYEAARGKAGARWDKLSEDRRLSLLRGIRLQLVAKNRATLEKRGWANDATLKRWSTLTFFGVDSTVREELTTILDEKGEIPEEYFAGVRNDEV</sequence>
<protein>
    <submittedName>
        <fullName evidence="1">Uncharacterized protein</fullName>
    </submittedName>
</protein>
<gene>
    <name evidence="1" type="ORF">COU18_02870</name>
</gene>
<reference evidence="2" key="1">
    <citation type="submission" date="2017-09" db="EMBL/GenBank/DDBJ databases">
        <title>Depth-based differentiation of microbial function through sediment-hosted aquifers and enrichment of novel symbionts in the deep terrestrial subsurface.</title>
        <authorList>
            <person name="Probst A.J."/>
            <person name="Ladd B."/>
            <person name="Jarett J.K."/>
            <person name="Geller-Mcgrath D.E."/>
            <person name="Sieber C.M.K."/>
            <person name="Emerson J.B."/>
            <person name="Anantharaman K."/>
            <person name="Thomas B.C."/>
            <person name="Malmstrom R."/>
            <person name="Stieglmeier M."/>
            <person name="Klingl A."/>
            <person name="Woyke T."/>
            <person name="Ryan C.M."/>
            <person name="Banfield J.F."/>
        </authorList>
    </citation>
    <scope>NUCLEOTIDE SEQUENCE [LARGE SCALE GENOMIC DNA]</scope>
</reference>
<name>A0A2H0UB89_9BACT</name>
<proteinExistence type="predicted"/>
<organism evidence="1 2">
    <name type="scientific">Candidatus Kaiserbacteria bacterium CG10_big_fil_rev_8_21_14_0_10_51_14</name>
    <dbReference type="NCBI Taxonomy" id="1974610"/>
    <lineage>
        <taxon>Bacteria</taxon>
        <taxon>Candidatus Kaiseribacteriota</taxon>
    </lineage>
</organism>